<organism evidence="6 7">
    <name type="scientific">Amycolatopsis deserti</name>
    <dbReference type="NCBI Taxonomy" id="185696"/>
    <lineage>
        <taxon>Bacteria</taxon>
        <taxon>Bacillati</taxon>
        <taxon>Actinomycetota</taxon>
        <taxon>Actinomycetes</taxon>
        <taxon>Pseudonocardiales</taxon>
        <taxon>Pseudonocardiaceae</taxon>
        <taxon>Amycolatopsis</taxon>
    </lineage>
</organism>
<dbReference type="EMBL" id="BNAU01000009">
    <property type="protein sequence ID" value="GHF21121.1"/>
    <property type="molecule type" value="Genomic_DNA"/>
</dbReference>
<keyword evidence="1" id="KW-0028">Amino-acid biosynthesis</keyword>
<dbReference type="Gene3D" id="3.50.50.60">
    <property type="entry name" value="FAD/NAD(P)-binding domain"/>
    <property type="match status" value="2"/>
</dbReference>
<feature type="domain" description="4Fe-4S ferredoxin-type" evidence="5">
    <location>
        <begin position="37"/>
        <end position="68"/>
    </location>
</feature>
<evidence type="ECO:0000256" key="4">
    <source>
        <dbReference type="ARBA" id="ARBA00029440"/>
    </source>
</evidence>
<comment type="pathway">
    <text evidence="4">Amino-acid biosynthesis.</text>
</comment>
<dbReference type="PANTHER" id="PTHR43100">
    <property type="entry name" value="GLUTAMATE SYNTHASE [NADPH] SMALL CHAIN"/>
    <property type="match status" value="1"/>
</dbReference>
<dbReference type="SUPFAM" id="SSF46548">
    <property type="entry name" value="alpha-helical ferredoxin"/>
    <property type="match status" value="1"/>
</dbReference>
<evidence type="ECO:0000259" key="5">
    <source>
        <dbReference type="PROSITE" id="PS51379"/>
    </source>
</evidence>
<evidence type="ECO:0000313" key="7">
    <source>
        <dbReference type="Proteomes" id="UP000605897"/>
    </source>
</evidence>
<dbReference type="Gene3D" id="1.10.1060.10">
    <property type="entry name" value="Alpha-helical ferredoxin"/>
    <property type="match status" value="1"/>
</dbReference>
<proteinExistence type="predicted"/>
<dbReference type="InterPro" id="IPR051394">
    <property type="entry name" value="Glutamate_Synthase"/>
</dbReference>
<evidence type="ECO:0000313" key="6">
    <source>
        <dbReference type="EMBL" id="GHF21121.1"/>
    </source>
</evidence>
<name>A0ABQ3JGI6_9PSEU</name>
<dbReference type="NCBIfam" id="TIGR01317">
    <property type="entry name" value="GOGAT_sm_gam"/>
    <property type="match status" value="1"/>
</dbReference>
<evidence type="ECO:0000256" key="3">
    <source>
        <dbReference type="ARBA" id="ARBA00023164"/>
    </source>
</evidence>
<gene>
    <name evidence="6" type="primary">gltD</name>
    <name evidence="6" type="ORF">GCM10017786_63780</name>
</gene>
<evidence type="ECO:0000256" key="2">
    <source>
        <dbReference type="ARBA" id="ARBA00023002"/>
    </source>
</evidence>
<accession>A0ABQ3JGI6</accession>
<dbReference type="RefSeq" id="WP_191248363.1">
    <property type="nucleotide sequence ID" value="NZ_BNAU01000009.1"/>
</dbReference>
<dbReference type="PANTHER" id="PTHR43100:SF1">
    <property type="entry name" value="GLUTAMATE SYNTHASE [NADPH] SMALL CHAIN"/>
    <property type="match status" value="1"/>
</dbReference>
<dbReference type="SUPFAM" id="SSF51971">
    <property type="entry name" value="Nucleotide-binding domain"/>
    <property type="match status" value="1"/>
</dbReference>
<keyword evidence="2" id="KW-0560">Oxidoreductase</keyword>
<sequence>MADPKGFLTTPRETPKTRPVPLRLLDWREVYEDFASNKLEKQAGRCMDCGIPFCHQGCPLGNLIPEWNTLVWSDDWRDAIERLHATNNFPEFTGTLCPAPCETACVLGINNDPVTIKRVEISIVDRAWEEGWITPQPPVTRTGKKVAVVGSGPSGLAAAQQLTRAGHDVVVFERADAIGGLLRYGIPEFKMEKRRLDRRLEQMRAEGTEFRTGVNVGVDITAEELRSSYDAVVLAGGATAWRDLPAPGRETTGVYQAMEYLPLANRVASGELESSPISAEGKHVVVIGGGDTGADCVGTAHRQGALSVTQLEIMPRPPESRSEAHPWPMYPMIYRVSSAHEEGGERLYSVSTQEFLADEDGNLRALRLVEVRNEDGKFVEVEGTERELPAQLVLLAMGFVGPQREGLIEALGVELDARGNVARDADFRTSVENVFVAGDMGRGQSLIVWAIAEGRSAAAGVDAYLTGRNVLPAPIAPTDRPIA</sequence>
<reference evidence="7" key="1">
    <citation type="journal article" date="2019" name="Int. J. Syst. Evol. Microbiol.">
        <title>The Global Catalogue of Microorganisms (GCM) 10K type strain sequencing project: providing services to taxonomists for standard genome sequencing and annotation.</title>
        <authorList>
            <consortium name="The Broad Institute Genomics Platform"/>
            <consortium name="The Broad Institute Genome Sequencing Center for Infectious Disease"/>
            <person name="Wu L."/>
            <person name="Ma J."/>
        </authorList>
    </citation>
    <scope>NUCLEOTIDE SEQUENCE [LARGE SCALE GENOMIC DNA]</scope>
    <source>
        <strain evidence="7">CGMCC 4.7677</strain>
    </source>
</reference>
<dbReference type="InterPro" id="IPR036188">
    <property type="entry name" value="FAD/NAD-bd_sf"/>
</dbReference>
<keyword evidence="3" id="KW-0314">Glutamate biosynthesis</keyword>
<comment type="caution">
    <text evidence="6">The sequence shown here is derived from an EMBL/GenBank/DDBJ whole genome shotgun (WGS) entry which is preliminary data.</text>
</comment>
<keyword evidence="7" id="KW-1185">Reference proteome</keyword>
<protein>
    <submittedName>
        <fullName evidence="6">Glutamate synthase</fullName>
    </submittedName>
</protein>
<dbReference type="Pfam" id="PF14691">
    <property type="entry name" value="Fer4_20"/>
    <property type="match status" value="1"/>
</dbReference>
<dbReference type="InterPro" id="IPR017896">
    <property type="entry name" value="4Fe4S_Fe-S-bd"/>
</dbReference>
<dbReference type="PROSITE" id="PS51379">
    <property type="entry name" value="4FE4S_FER_2"/>
    <property type="match status" value="1"/>
</dbReference>
<dbReference type="Pfam" id="PF07992">
    <property type="entry name" value="Pyr_redox_2"/>
    <property type="match status" value="1"/>
</dbReference>
<evidence type="ECO:0000256" key="1">
    <source>
        <dbReference type="ARBA" id="ARBA00022605"/>
    </source>
</evidence>
<dbReference type="Proteomes" id="UP000605897">
    <property type="component" value="Unassembled WGS sequence"/>
</dbReference>
<dbReference type="PRINTS" id="PR00419">
    <property type="entry name" value="ADXRDTASE"/>
</dbReference>
<dbReference type="InterPro" id="IPR028261">
    <property type="entry name" value="DPD_II"/>
</dbReference>
<dbReference type="InterPro" id="IPR023753">
    <property type="entry name" value="FAD/NAD-binding_dom"/>
</dbReference>
<dbReference type="InterPro" id="IPR006005">
    <property type="entry name" value="Glut_synth_ssu1"/>
</dbReference>
<dbReference type="InterPro" id="IPR009051">
    <property type="entry name" value="Helical_ferredxn"/>
</dbReference>